<dbReference type="Proteomes" id="UP001597287">
    <property type="component" value="Unassembled WGS sequence"/>
</dbReference>
<gene>
    <name evidence="1" type="ORF">ACFSPV_24360</name>
</gene>
<comment type="caution">
    <text evidence="1">The sequence shown here is derived from an EMBL/GenBank/DDBJ whole genome shotgun (WGS) entry which is preliminary data.</text>
</comment>
<keyword evidence="2" id="KW-1185">Reference proteome</keyword>
<protein>
    <recommendedName>
        <fullName evidence="3">DUF1367 family protein</fullName>
    </recommendedName>
</protein>
<dbReference type="EMBL" id="JBHUIG010000030">
    <property type="protein sequence ID" value="MFD2321817.1"/>
    <property type="molecule type" value="Genomic_DNA"/>
</dbReference>
<accession>A0ABW5EVK0</accession>
<evidence type="ECO:0000313" key="2">
    <source>
        <dbReference type="Proteomes" id="UP001597287"/>
    </source>
</evidence>
<proteinExistence type="predicted"/>
<sequence length="157" mass="17889">MTKLVLTKDQQGKLCGKDPAAQRAYAKFRRAITELAPGDTLGFSFWLPRCPEHHRFFFLKLNRLLDQTEAFDDATKLRHWLLMGAGHCDFVPGLDGKPNAIPKSMDFEAMDEAGFCELQRAIDAFLWTGHAQAVLWPALDVHQRWACMESFMGGFER</sequence>
<name>A0ABW5EVK0_9BURK</name>
<evidence type="ECO:0000313" key="1">
    <source>
        <dbReference type="EMBL" id="MFD2321817.1"/>
    </source>
</evidence>
<reference evidence="2" key="1">
    <citation type="journal article" date="2019" name="Int. J. Syst. Evol. Microbiol.">
        <title>The Global Catalogue of Microorganisms (GCM) 10K type strain sequencing project: providing services to taxonomists for standard genome sequencing and annotation.</title>
        <authorList>
            <consortium name="The Broad Institute Genomics Platform"/>
            <consortium name="The Broad Institute Genome Sequencing Center for Infectious Disease"/>
            <person name="Wu L."/>
            <person name="Ma J."/>
        </authorList>
    </citation>
    <scope>NUCLEOTIDE SEQUENCE [LARGE SCALE GENOMIC DNA]</scope>
    <source>
        <strain evidence="2">CCUG 62793</strain>
    </source>
</reference>
<dbReference type="RefSeq" id="WP_380104876.1">
    <property type="nucleotide sequence ID" value="NZ_JBHSIH010000001.1"/>
</dbReference>
<organism evidence="1 2">
    <name type="scientific">Delftia deserti</name>
    <dbReference type="NCBI Taxonomy" id="1651218"/>
    <lineage>
        <taxon>Bacteria</taxon>
        <taxon>Pseudomonadati</taxon>
        <taxon>Pseudomonadota</taxon>
        <taxon>Betaproteobacteria</taxon>
        <taxon>Burkholderiales</taxon>
        <taxon>Comamonadaceae</taxon>
        <taxon>Delftia</taxon>
    </lineage>
</organism>
<evidence type="ECO:0008006" key="3">
    <source>
        <dbReference type="Google" id="ProtNLM"/>
    </source>
</evidence>